<dbReference type="EMBL" id="JACCBW010000001">
    <property type="protein sequence ID" value="NYE35829.1"/>
    <property type="molecule type" value="Genomic_DNA"/>
</dbReference>
<accession>A0A7Y9H2A8</accession>
<feature type="domain" description="ChsH2 C-terminal OB-fold" evidence="1">
    <location>
        <begin position="56"/>
        <end position="112"/>
    </location>
</feature>
<dbReference type="Proteomes" id="UP000549911">
    <property type="component" value="Unassembled WGS sequence"/>
</dbReference>
<dbReference type="AlphaFoldDB" id="A0A7Y9H2A8"/>
<evidence type="ECO:0000313" key="3">
    <source>
        <dbReference type="Proteomes" id="UP000549911"/>
    </source>
</evidence>
<reference evidence="2 3" key="1">
    <citation type="submission" date="2020-07" db="EMBL/GenBank/DDBJ databases">
        <authorList>
            <person name="Partida-Martinez L."/>
            <person name="Huntemann M."/>
            <person name="Clum A."/>
            <person name="Wang J."/>
            <person name="Palaniappan K."/>
            <person name="Ritter S."/>
            <person name="Chen I.-M."/>
            <person name="Stamatis D."/>
            <person name="Reddy T."/>
            <person name="O'Malley R."/>
            <person name="Daum C."/>
            <person name="Shapiro N."/>
            <person name="Ivanova N."/>
            <person name="Kyrpides N."/>
            <person name="Woyke T."/>
        </authorList>
    </citation>
    <scope>NUCLEOTIDE SEQUENCE [LARGE SCALE GENOMIC DNA]</scope>
    <source>
        <strain evidence="2 3">AT2.17</strain>
    </source>
</reference>
<dbReference type="Pfam" id="PF01796">
    <property type="entry name" value="OB_ChsH2_C"/>
    <property type="match status" value="1"/>
</dbReference>
<sequence length="134" mass="14073">MSPTVQPPPADPRTRATSDGTAVTITGWRCTACHYPMTQQVTACMECRGEVEETTFATEGEVWASTCLRVRVPGHQPPFAVAYVVLDGGPRVLVHTGGDQPLAPGTRARVVAVSETGDLVAEPDGPVSAQEVAS</sequence>
<protein>
    <recommendedName>
        <fullName evidence="1">ChsH2 C-terminal OB-fold domain-containing protein</fullName>
    </recommendedName>
</protein>
<evidence type="ECO:0000259" key="1">
    <source>
        <dbReference type="Pfam" id="PF01796"/>
    </source>
</evidence>
<proteinExistence type="predicted"/>
<dbReference type="RefSeq" id="WP_179618436.1">
    <property type="nucleotide sequence ID" value="NZ_JACCBW010000001.1"/>
</dbReference>
<dbReference type="InterPro" id="IPR012340">
    <property type="entry name" value="NA-bd_OB-fold"/>
</dbReference>
<keyword evidence="3" id="KW-1185">Reference proteome</keyword>
<name>A0A7Y9H2A8_9ACTN</name>
<dbReference type="SUPFAM" id="SSF50249">
    <property type="entry name" value="Nucleic acid-binding proteins"/>
    <property type="match status" value="1"/>
</dbReference>
<dbReference type="InterPro" id="IPR002878">
    <property type="entry name" value="ChsH2_C"/>
</dbReference>
<evidence type="ECO:0000313" key="2">
    <source>
        <dbReference type="EMBL" id="NYE35829.1"/>
    </source>
</evidence>
<gene>
    <name evidence="2" type="ORF">F4692_000933</name>
</gene>
<organism evidence="2 3">
    <name type="scientific">Nocardioides cavernae</name>
    <dbReference type="NCBI Taxonomy" id="1921566"/>
    <lineage>
        <taxon>Bacteria</taxon>
        <taxon>Bacillati</taxon>
        <taxon>Actinomycetota</taxon>
        <taxon>Actinomycetes</taxon>
        <taxon>Propionibacteriales</taxon>
        <taxon>Nocardioidaceae</taxon>
        <taxon>Nocardioides</taxon>
    </lineage>
</organism>
<reference evidence="2 3" key="2">
    <citation type="submission" date="2020-08" db="EMBL/GenBank/DDBJ databases">
        <title>The Agave Microbiome: Exploring the role of microbial communities in plant adaptations to desert environments.</title>
        <authorList>
            <person name="Partida-Martinez L.P."/>
        </authorList>
    </citation>
    <scope>NUCLEOTIDE SEQUENCE [LARGE SCALE GENOMIC DNA]</scope>
    <source>
        <strain evidence="2 3">AT2.17</strain>
    </source>
</reference>
<comment type="caution">
    <text evidence="2">The sequence shown here is derived from an EMBL/GenBank/DDBJ whole genome shotgun (WGS) entry which is preliminary data.</text>
</comment>